<dbReference type="InterPro" id="IPR052810">
    <property type="entry name" value="Plant_NAT"/>
</dbReference>
<proteinExistence type="predicted"/>
<dbReference type="OrthoDB" id="1735852at2759"/>
<name>A0A5N6RE90_9ROSI</name>
<evidence type="ECO:0000313" key="1">
    <source>
        <dbReference type="EMBL" id="KAE8076686.1"/>
    </source>
</evidence>
<reference evidence="1 2" key="1">
    <citation type="submission" date="2019-06" db="EMBL/GenBank/DDBJ databases">
        <title>A chromosomal-level reference genome of Carpinus fangiana (Coryloideae, Betulaceae).</title>
        <authorList>
            <person name="Yang X."/>
            <person name="Wang Z."/>
            <person name="Zhang L."/>
            <person name="Hao G."/>
            <person name="Liu J."/>
            <person name="Yang Y."/>
        </authorList>
    </citation>
    <scope>NUCLEOTIDE SEQUENCE [LARGE SCALE GENOMIC DNA]</scope>
    <source>
        <strain evidence="1">Cfa_2016G</strain>
        <tissue evidence="1">Leaf</tissue>
    </source>
</reference>
<gene>
    <name evidence="1" type="ORF">FH972_015320</name>
</gene>
<keyword evidence="2" id="KW-1185">Reference proteome</keyword>
<accession>A0A5N6RE90</accession>
<dbReference type="Proteomes" id="UP000327013">
    <property type="component" value="Chromosome 6"/>
</dbReference>
<evidence type="ECO:0000313" key="2">
    <source>
        <dbReference type="Proteomes" id="UP000327013"/>
    </source>
</evidence>
<sequence>MVDNIKKKILVREFNEDRDFEVVGKLERKCEIGSKMGVSIFTSMICDPLCRIRFYPLHVMLVAELLENGKLVGVVRGCIKGVQTGFGESHVKMGCILGLRVSPTHRCYVNLYITHMLQPFLVSRVKKVEEWLLRNGAEYTFLATEENNTASMNLFTLKCSYVNLSSLVIFVQQICFPAKNYNMSEDIKIEKLHIDQATSLYKQKLKDKEISPADIDAILKENLSLGTWVCYFKEGGWMNTHNNHNEKNDEERKIPSSWIIFSIWNSCEASKLQIRKSTSFHETTLIHAKEKIFPCLGFLFLYGMLGEGEKLGELMDSVWSFASNVGQNVKDCKVIAAELGVTDPLIKHVPQESSMSRINDLWYAKKLMFHDNNMDKLMLAKGPLGDVFVDPRDF</sequence>
<dbReference type="PANTHER" id="PTHR47370:SF4">
    <property type="entry name" value="N-ACETYLTRANSFERASE HLS1-LIKE-RELATED"/>
    <property type="match status" value="1"/>
</dbReference>
<dbReference type="EMBL" id="CM017326">
    <property type="protein sequence ID" value="KAE8076686.1"/>
    <property type="molecule type" value="Genomic_DNA"/>
</dbReference>
<dbReference type="AlphaFoldDB" id="A0A5N6RE90"/>
<organism evidence="1 2">
    <name type="scientific">Carpinus fangiana</name>
    <dbReference type="NCBI Taxonomy" id="176857"/>
    <lineage>
        <taxon>Eukaryota</taxon>
        <taxon>Viridiplantae</taxon>
        <taxon>Streptophyta</taxon>
        <taxon>Embryophyta</taxon>
        <taxon>Tracheophyta</taxon>
        <taxon>Spermatophyta</taxon>
        <taxon>Magnoliopsida</taxon>
        <taxon>eudicotyledons</taxon>
        <taxon>Gunneridae</taxon>
        <taxon>Pentapetalae</taxon>
        <taxon>rosids</taxon>
        <taxon>fabids</taxon>
        <taxon>Fagales</taxon>
        <taxon>Betulaceae</taxon>
        <taxon>Carpinus</taxon>
    </lineage>
</organism>
<protein>
    <submittedName>
        <fullName evidence="1">Uncharacterized protein</fullName>
    </submittedName>
</protein>
<dbReference type="PANTHER" id="PTHR47370">
    <property type="entry name" value="ACYL-COA N-ACYLTRANSFERASES (NAT) SUPERFAMILY PROTEIN"/>
    <property type="match status" value="1"/>
</dbReference>